<name>A0A820SIR6_9BILA</name>
<comment type="caution">
    <text evidence="1">The sequence shown here is derived from an EMBL/GenBank/DDBJ whole genome shotgun (WGS) entry which is preliminary data.</text>
</comment>
<evidence type="ECO:0000313" key="2">
    <source>
        <dbReference type="Proteomes" id="UP000663844"/>
    </source>
</evidence>
<feature type="non-terminal residue" evidence="1">
    <location>
        <position position="34"/>
    </location>
</feature>
<dbReference type="AlphaFoldDB" id="A0A820SIR6"/>
<sequence>MLNTTTIPTTNVIPTSPTINTTTIPTTNIIPTIP</sequence>
<dbReference type="EMBL" id="CAJOAZ010033681">
    <property type="protein sequence ID" value="CAF4456817.1"/>
    <property type="molecule type" value="Genomic_DNA"/>
</dbReference>
<organism evidence="1 2">
    <name type="scientific">Adineta steineri</name>
    <dbReference type="NCBI Taxonomy" id="433720"/>
    <lineage>
        <taxon>Eukaryota</taxon>
        <taxon>Metazoa</taxon>
        <taxon>Spiralia</taxon>
        <taxon>Gnathifera</taxon>
        <taxon>Rotifera</taxon>
        <taxon>Eurotatoria</taxon>
        <taxon>Bdelloidea</taxon>
        <taxon>Adinetida</taxon>
        <taxon>Adinetidae</taxon>
        <taxon>Adineta</taxon>
    </lineage>
</organism>
<accession>A0A820SIR6</accession>
<proteinExistence type="predicted"/>
<protein>
    <submittedName>
        <fullName evidence="1">Uncharacterized protein</fullName>
    </submittedName>
</protein>
<reference evidence="1" key="1">
    <citation type="submission" date="2021-02" db="EMBL/GenBank/DDBJ databases">
        <authorList>
            <person name="Nowell W R."/>
        </authorList>
    </citation>
    <scope>NUCLEOTIDE SEQUENCE</scope>
</reference>
<dbReference type="Proteomes" id="UP000663844">
    <property type="component" value="Unassembled WGS sequence"/>
</dbReference>
<gene>
    <name evidence="1" type="ORF">OXD698_LOCUS54736</name>
</gene>
<evidence type="ECO:0000313" key="1">
    <source>
        <dbReference type="EMBL" id="CAF4456817.1"/>
    </source>
</evidence>